<comment type="caution">
    <text evidence="1">The sequence shown here is derived from an EMBL/GenBank/DDBJ whole genome shotgun (WGS) entry which is preliminary data.</text>
</comment>
<organism evidence="1 2">
    <name type="scientific">Thermophilibacter gallinarum</name>
    <dbReference type="NCBI Taxonomy" id="2779357"/>
    <lineage>
        <taxon>Bacteria</taxon>
        <taxon>Bacillati</taxon>
        <taxon>Actinomycetota</taxon>
        <taxon>Coriobacteriia</taxon>
        <taxon>Coriobacteriales</taxon>
        <taxon>Atopobiaceae</taxon>
        <taxon>Thermophilibacter</taxon>
    </lineage>
</organism>
<gene>
    <name evidence="1" type="ORF">INF26_00055</name>
</gene>
<proteinExistence type="predicted"/>
<reference evidence="1 2" key="1">
    <citation type="submission" date="2020-10" db="EMBL/GenBank/DDBJ databases">
        <title>ChiBAC.</title>
        <authorList>
            <person name="Zenner C."/>
            <person name="Hitch T.C.A."/>
            <person name="Clavel T."/>
        </authorList>
    </citation>
    <scope>NUCLEOTIDE SEQUENCE [LARGE SCALE GENOMIC DNA]</scope>
    <source>
        <strain evidence="1 2">DSM 107455</strain>
    </source>
</reference>
<evidence type="ECO:0000313" key="2">
    <source>
        <dbReference type="Proteomes" id="UP001194273"/>
    </source>
</evidence>
<dbReference type="EMBL" id="JADCJZ010000001">
    <property type="protein sequence ID" value="MBE5023263.1"/>
    <property type="molecule type" value="Genomic_DNA"/>
</dbReference>
<name>A0ABR9QQA2_9ACTN</name>
<dbReference type="Proteomes" id="UP001194273">
    <property type="component" value="Unassembled WGS sequence"/>
</dbReference>
<sequence>MGLSVGFDSSLRYWLTKTADEALPEPAGSAAIARATAGLREVRAESLPFGPNERRPLHLLVPDRRLGHRMDGAVAHVISRPLPEGSLCRLSGDNTIASPELTYAQMAASEPFIETVRIGCYLCSTFSIGDDGRDYVGERGQLTTVESLRAYVDRLPPGTRGVRRAREALAYVIDGLASPMEVFLGMGYGMPPSLGGMGPFVMHANQRIEIDERIQELLGSRFLKGDLYLPEFGTDLEYDSRRFHTGQYRLDHTQARRNAIEAMGIKTVSATYGQIDTFAKFENFTWMLRKRLGLVQPEYSPEERQAQMALYDTLLSPTSRLF</sequence>
<evidence type="ECO:0000313" key="1">
    <source>
        <dbReference type="EMBL" id="MBE5023263.1"/>
    </source>
</evidence>
<keyword evidence="2" id="KW-1185">Reference proteome</keyword>
<protein>
    <submittedName>
        <fullName evidence="1">Uncharacterized protein</fullName>
    </submittedName>
</protein>
<accession>A0ABR9QQA2</accession>
<dbReference type="RefSeq" id="WP_193528732.1">
    <property type="nucleotide sequence ID" value="NZ_JADCJZ010000001.1"/>
</dbReference>